<name>A0A6M3IDD3_9ZZZZ</name>
<dbReference type="AlphaFoldDB" id="A0A6M3IDD3"/>
<dbReference type="InterPro" id="IPR009279">
    <property type="entry name" value="Portal_Mu"/>
</dbReference>
<protein>
    <recommendedName>
        <fullName evidence="3">Portal protein</fullName>
    </recommendedName>
</protein>
<accession>A0A6M3IDD3</accession>
<dbReference type="Pfam" id="PF06074">
    <property type="entry name" value="Portal_Mu"/>
    <property type="match status" value="1"/>
</dbReference>
<sequence length="422" mass="48145">MPDTKVPPGLNIQVAEAGGYTMPRTADGLIYTPETIPYKTFFQMEDDAQIKAVLTVIKAPLLNTNWKIASKDPAISKFVQETLEPVWGELIFSLLNAINFGFQAFEEVWKEEKGAWKYKTFVDVHPDTITLKVDPNFDFDGFQQFSTKGLVTVPKEKALIFTVDKRFRNWYGRSRLRSAYFYWFIDKHTYDFENIYLERYAQPIPLGRAPTGRTPTSATASEDNISLLLSKLTQMKNSGAIAISSDTDPKTKLPLWSVEFLEAMRRGGDFIARHRQLDVMKSRAIFAPDLVFAAPTGGASYALAKEHADIFIGAEEAILNEVKTFVDYQVIPDLVSYNFGQNAARVSWEFETISRAVKDNLTRIVMLMVKDDKIELDQEWLESSVGMKFNKAFVKPPTPSSRKEEYVPVLKTDKEKERRMQY</sequence>
<feature type="compositionally biased region" description="Basic and acidic residues" evidence="1">
    <location>
        <begin position="401"/>
        <end position="422"/>
    </location>
</feature>
<feature type="region of interest" description="Disordered" evidence="1">
    <location>
        <begin position="396"/>
        <end position="422"/>
    </location>
</feature>
<evidence type="ECO:0000256" key="1">
    <source>
        <dbReference type="SAM" id="MobiDB-lite"/>
    </source>
</evidence>
<proteinExistence type="predicted"/>
<reference evidence="2" key="1">
    <citation type="submission" date="2020-03" db="EMBL/GenBank/DDBJ databases">
        <title>The deep terrestrial virosphere.</title>
        <authorList>
            <person name="Holmfeldt K."/>
            <person name="Nilsson E."/>
            <person name="Simone D."/>
            <person name="Lopez-Fernandez M."/>
            <person name="Wu X."/>
            <person name="de Brujin I."/>
            <person name="Lundin D."/>
            <person name="Andersson A."/>
            <person name="Bertilsson S."/>
            <person name="Dopson M."/>
        </authorList>
    </citation>
    <scope>NUCLEOTIDE SEQUENCE</scope>
    <source>
        <strain evidence="2">MM415B02048</strain>
    </source>
</reference>
<organism evidence="2">
    <name type="scientific">viral metagenome</name>
    <dbReference type="NCBI Taxonomy" id="1070528"/>
    <lineage>
        <taxon>unclassified sequences</taxon>
        <taxon>metagenomes</taxon>
        <taxon>organismal metagenomes</taxon>
    </lineage>
</organism>
<gene>
    <name evidence="2" type="ORF">MM415B02048_0005</name>
</gene>
<evidence type="ECO:0000313" key="2">
    <source>
        <dbReference type="EMBL" id="QJA55423.1"/>
    </source>
</evidence>
<dbReference type="EMBL" id="MT141158">
    <property type="protein sequence ID" value="QJA55423.1"/>
    <property type="molecule type" value="Genomic_DNA"/>
</dbReference>
<evidence type="ECO:0008006" key="3">
    <source>
        <dbReference type="Google" id="ProtNLM"/>
    </source>
</evidence>